<name>A0A1F7I8L2_9BACT</name>
<dbReference type="STRING" id="1802055.A3A74_04415"/>
<organism evidence="1 2">
    <name type="scientific">Candidatus Roizmanbacteria bacterium RIFCSPLOWO2_01_FULL_35_13</name>
    <dbReference type="NCBI Taxonomy" id="1802055"/>
    <lineage>
        <taxon>Bacteria</taxon>
        <taxon>Candidatus Roizmaniibacteriota</taxon>
    </lineage>
</organism>
<evidence type="ECO:0000313" key="1">
    <source>
        <dbReference type="EMBL" id="OGK39711.1"/>
    </source>
</evidence>
<dbReference type="AlphaFoldDB" id="A0A1F7I8L2"/>
<dbReference type="NCBIfam" id="TIGR04256">
    <property type="entry name" value="GxxExxY"/>
    <property type="match status" value="1"/>
</dbReference>
<protein>
    <recommendedName>
        <fullName evidence="3">GxxExxY protein</fullName>
    </recommendedName>
</protein>
<sequence length="141" mass="16509">MGKLLYEDLTYQIRKGCFNIYNSLGFGHKEHVYQKALAKELNSLKLNFVEEPILKVKYKEEVVGTYKPDFVIEEKIIVELKAVEFLPKSFEIQLLYYLKSTNYQLGLLINFGSPKLSIKRLVWTSNHPWQSDPRQSASHPR</sequence>
<dbReference type="Gene3D" id="3.40.91.30">
    <property type="match status" value="1"/>
</dbReference>
<dbReference type="Proteomes" id="UP000179270">
    <property type="component" value="Unassembled WGS sequence"/>
</dbReference>
<accession>A0A1F7I8L2</accession>
<evidence type="ECO:0000313" key="2">
    <source>
        <dbReference type="Proteomes" id="UP000179270"/>
    </source>
</evidence>
<evidence type="ECO:0008006" key="3">
    <source>
        <dbReference type="Google" id="ProtNLM"/>
    </source>
</evidence>
<dbReference type="Pfam" id="PF13366">
    <property type="entry name" value="PDDEXK_3"/>
    <property type="match status" value="1"/>
</dbReference>
<dbReference type="InterPro" id="IPR026350">
    <property type="entry name" value="GxxExxY"/>
</dbReference>
<gene>
    <name evidence="1" type="ORF">A3A74_04415</name>
</gene>
<proteinExistence type="predicted"/>
<comment type="caution">
    <text evidence="1">The sequence shown here is derived from an EMBL/GenBank/DDBJ whole genome shotgun (WGS) entry which is preliminary data.</text>
</comment>
<dbReference type="EMBL" id="MGAF01000045">
    <property type="protein sequence ID" value="OGK39711.1"/>
    <property type="molecule type" value="Genomic_DNA"/>
</dbReference>
<reference evidence="1 2" key="1">
    <citation type="journal article" date="2016" name="Nat. Commun.">
        <title>Thousands of microbial genomes shed light on interconnected biogeochemical processes in an aquifer system.</title>
        <authorList>
            <person name="Anantharaman K."/>
            <person name="Brown C.T."/>
            <person name="Hug L.A."/>
            <person name="Sharon I."/>
            <person name="Castelle C.J."/>
            <person name="Probst A.J."/>
            <person name="Thomas B.C."/>
            <person name="Singh A."/>
            <person name="Wilkins M.J."/>
            <person name="Karaoz U."/>
            <person name="Brodie E.L."/>
            <person name="Williams K.H."/>
            <person name="Hubbard S.S."/>
            <person name="Banfield J.F."/>
        </authorList>
    </citation>
    <scope>NUCLEOTIDE SEQUENCE [LARGE SCALE GENOMIC DNA]</scope>
</reference>